<protein>
    <submittedName>
        <fullName evidence="1">Putative esterase</fullName>
    </submittedName>
</protein>
<name>A0A1G8VPL2_9FLAO</name>
<dbReference type="RefSeq" id="WP_091393255.1">
    <property type="nucleotide sequence ID" value="NZ_BKAI01000003.1"/>
</dbReference>
<reference evidence="1 2" key="1">
    <citation type="submission" date="2016-10" db="EMBL/GenBank/DDBJ databases">
        <authorList>
            <person name="de Groot N.N."/>
        </authorList>
    </citation>
    <scope>NUCLEOTIDE SEQUENCE [LARGE SCALE GENOMIC DNA]</scope>
    <source>
        <strain evidence="1 2">CGMCC 1.10076</strain>
    </source>
</reference>
<dbReference type="EMBL" id="FNEZ01000002">
    <property type="protein sequence ID" value="SDJ67879.1"/>
    <property type="molecule type" value="Genomic_DNA"/>
</dbReference>
<accession>A0A1G8VPL2</accession>
<sequence length="304" mass="34811">MYKFILLCFTFAQVLQAQQMKPSAGTIKHYENFPSKLVKPRNIDVWLPEGYSKNEKYSVLYMHDGQMLFDANTTWNKQEWRADETASRLMAEKKTKKFIIVGISSIAETRRSDYFPEKPFDELSKSEQDSLYNIKKEGELLFSEKINSDNYLKFIVNELKPFIDNIYSVYSDSKHTFIAGSSMGGLISMYAICQYPNVFGGAACISTHWPGVSKLENNPVPAAFMNYMAAHLPSAENHKIYFDFGTATLDAAYEPFQLQADKVMKAKGYKAGKNWMTKKFEGADHSEQSWAERFDVPLVFLLGR</sequence>
<dbReference type="InterPro" id="IPR029058">
    <property type="entry name" value="AB_hydrolase_fold"/>
</dbReference>
<dbReference type="PANTHER" id="PTHR48098:SF6">
    <property type="entry name" value="FERRI-BACILLIBACTIN ESTERASE BESA"/>
    <property type="match status" value="1"/>
</dbReference>
<dbReference type="OrthoDB" id="9784036at2"/>
<dbReference type="SUPFAM" id="SSF53474">
    <property type="entry name" value="alpha/beta-Hydrolases"/>
    <property type="match status" value="1"/>
</dbReference>
<dbReference type="Gene3D" id="3.40.50.1820">
    <property type="entry name" value="alpha/beta hydrolase"/>
    <property type="match status" value="1"/>
</dbReference>
<organism evidence="1 2">
    <name type="scientific">Flavobacterium noncentrifugens</name>
    <dbReference type="NCBI Taxonomy" id="1128970"/>
    <lineage>
        <taxon>Bacteria</taxon>
        <taxon>Pseudomonadati</taxon>
        <taxon>Bacteroidota</taxon>
        <taxon>Flavobacteriia</taxon>
        <taxon>Flavobacteriales</taxon>
        <taxon>Flavobacteriaceae</taxon>
        <taxon>Flavobacterium</taxon>
    </lineage>
</organism>
<dbReference type="PANTHER" id="PTHR48098">
    <property type="entry name" value="ENTEROCHELIN ESTERASE-RELATED"/>
    <property type="match status" value="1"/>
</dbReference>
<dbReference type="Pfam" id="PF00756">
    <property type="entry name" value="Esterase"/>
    <property type="match status" value="1"/>
</dbReference>
<proteinExistence type="predicted"/>
<dbReference type="Proteomes" id="UP000199580">
    <property type="component" value="Unassembled WGS sequence"/>
</dbReference>
<dbReference type="InterPro" id="IPR000801">
    <property type="entry name" value="Esterase-like"/>
</dbReference>
<dbReference type="AlphaFoldDB" id="A0A1G8VPL2"/>
<gene>
    <name evidence="1" type="ORF">SAMN04487935_1466</name>
</gene>
<evidence type="ECO:0000313" key="1">
    <source>
        <dbReference type="EMBL" id="SDJ67879.1"/>
    </source>
</evidence>
<dbReference type="STRING" id="1128970.SAMN04487935_1466"/>
<evidence type="ECO:0000313" key="2">
    <source>
        <dbReference type="Proteomes" id="UP000199580"/>
    </source>
</evidence>
<keyword evidence="2" id="KW-1185">Reference proteome</keyword>
<dbReference type="InterPro" id="IPR050583">
    <property type="entry name" value="Mycobacterial_A85_antigen"/>
</dbReference>